<dbReference type="EMBL" id="JAAARO010000011">
    <property type="protein sequence ID" value="KAF5740943.1"/>
    <property type="molecule type" value="Genomic_DNA"/>
</dbReference>
<feature type="compositionally biased region" description="Basic and acidic residues" evidence="4">
    <location>
        <begin position="293"/>
        <end position="307"/>
    </location>
</feature>
<dbReference type="GO" id="GO:0008270">
    <property type="term" value="F:zinc ion binding"/>
    <property type="evidence" value="ECO:0007669"/>
    <property type="project" value="UniProtKB-KW"/>
</dbReference>
<dbReference type="PROSITE" id="PS50076">
    <property type="entry name" value="DNAJ_2"/>
    <property type="match status" value="1"/>
</dbReference>
<name>A0A7J7D3P4_TRIWF</name>
<reference evidence="6 7" key="1">
    <citation type="journal article" date="2020" name="Nat. Commun.">
        <title>Genome of Tripterygium wilfordii and identification of cytochrome P450 involved in triptolide biosynthesis.</title>
        <authorList>
            <person name="Tu L."/>
            <person name="Su P."/>
            <person name="Zhang Z."/>
            <person name="Gao L."/>
            <person name="Wang J."/>
            <person name="Hu T."/>
            <person name="Zhou J."/>
            <person name="Zhang Y."/>
            <person name="Zhao Y."/>
            <person name="Liu Y."/>
            <person name="Song Y."/>
            <person name="Tong Y."/>
            <person name="Lu Y."/>
            <person name="Yang J."/>
            <person name="Xu C."/>
            <person name="Jia M."/>
            <person name="Peters R.J."/>
            <person name="Huang L."/>
            <person name="Gao W."/>
        </authorList>
    </citation>
    <scope>NUCLEOTIDE SEQUENCE [LARGE SCALE GENOMIC DNA]</scope>
    <source>
        <strain evidence="7">cv. XIE 37</strain>
        <tissue evidence="6">Leaf</tissue>
    </source>
</reference>
<feature type="compositionally biased region" description="Acidic residues" evidence="4">
    <location>
        <begin position="308"/>
        <end position="319"/>
    </location>
</feature>
<dbReference type="PANTHER" id="PTHR45495:SF1">
    <property type="entry name" value="DNAJ PROTEIN JJJ1 HOMOLOG"/>
    <property type="match status" value="1"/>
</dbReference>
<evidence type="ECO:0000259" key="5">
    <source>
        <dbReference type="PROSITE" id="PS50076"/>
    </source>
</evidence>
<dbReference type="AlphaFoldDB" id="A0A7J7D3P4"/>
<dbReference type="Gene3D" id="1.10.287.110">
    <property type="entry name" value="DnaJ domain"/>
    <property type="match status" value="1"/>
</dbReference>
<dbReference type="InterPro" id="IPR001623">
    <property type="entry name" value="DnaJ_domain"/>
</dbReference>
<dbReference type="SMART" id="SM00271">
    <property type="entry name" value="DnaJ"/>
    <property type="match status" value="1"/>
</dbReference>
<dbReference type="PRINTS" id="PR00625">
    <property type="entry name" value="JDOMAIN"/>
</dbReference>
<keyword evidence="1" id="KW-0479">Metal-binding</keyword>
<keyword evidence="2" id="KW-0863">Zinc-finger</keyword>
<dbReference type="InterPro" id="IPR022755">
    <property type="entry name" value="Znf_C2H2_jaz"/>
</dbReference>
<accession>A0A7J7D3P4</accession>
<dbReference type="SUPFAM" id="SSF57667">
    <property type="entry name" value="beta-beta-alpha zinc fingers"/>
    <property type="match status" value="1"/>
</dbReference>
<dbReference type="InterPro" id="IPR036236">
    <property type="entry name" value="Znf_C2H2_sf"/>
</dbReference>
<protein>
    <recommendedName>
        <fullName evidence="5">J domain-containing protein</fullName>
    </recommendedName>
</protein>
<evidence type="ECO:0000256" key="3">
    <source>
        <dbReference type="ARBA" id="ARBA00022833"/>
    </source>
</evidence>
<sequence length="400" mass="46839">MALEEDRCPYHVLGIPIDSTAEEIRSAYKKLALQLHPDKSVNSGVESEEATAQFQKLIRAYEILSNDNSRAVYNSGGGYGDPFTGQTVEYGANEPGFEVPDFFSFPLDSVFTGYGHTGRGFYRVYAGVFNKIYQTELDFVEKFGPDCDPALEVLEPPDIGNLGTRYEQVMEFYDYWFRFCTVIEFGRTKKKEKQRYNESVRRLARMVKYKDKRVIDEIERKVSERERRKEETRQLREKLEMEKKEKERKKKEEEIKQLVEKMEISEKESEMGTKKKQELRKFRERMVEKKMERLKKMEEAKKSSRIEENEEEMGGDDDEGSGKLLCIVCERSFKSKKQWNYHKKSKEHRIRVTGTLGILSFGEDDDAELEDGVGELGQQFVKKMTSDKWRSMSLKLDTLL</sequence>
<dbReference type="PANTHER" id="PTHR45495">
    <property type="entry name" value="DNAJ PROTEIN JJJ1 HOMOLOG"/>
    <property type="match status" value="1"/>
</dbReference>
<dbReference type="Proteomes" id="UP000593562">
    <property type="component" value="Unassembled WGS sequence"/>
</dbReference>
<dbReference type="OrthoDB" id="5894at2759"/>
<gene>
    <name evidence="6" type="ORF">HS088_TW11G01025</name>
</gene>
<dbReference type="CDD" id="cd06257">
    <property type="entry name" value="DnaJ"/>
    <property type="match status" value="1"/>
</dbReference>
<keyword evidence="3" id="KW-0862">Zinc</keyword>
<evidence type="ECO:0000313" key="6">
    <source>
        <dbReference type="EMBL" id="KAF5740943.1"/>
    </source>
</evidence>
<dbReference type="Gene3D" id="3.30.160.60">
    <property type="entry name" value="Classic Zinc Finger"/>
    <property type="match status" value="1"/>
</dbReference>
<dbReference type="InterPro" id="IPR036869">
    <property type="entry name" value="J_dom_sf"/>
</dbReference>
<dbReference type="InterPro" id="IPR013087">
    <property type="entry name" value="Znf_C2H2_type"/>
</dbReference>
<evidence type="ECO:0000256" key="2">
    <source>
        <dbReference type="ARBA" id="ARBA00022771"/>
    </source>
</evidence>
<dbReference type="InParanoid" id="A0A7J7D3P4"/>
<proteinExistence type="predicted"/>
<evidence type="ECO:0000256" key="1">
    <source>
        <dbReference type="ARBA" id="ARBA00022723"/>
    </source>
</evidence>
<comment type="caution">
    <text evidence="6">The sequence shown here is derived from an EMBL/GenBank/DDBJ whole genome shotgun (WGS) entry which is preliminary data.</text>
</comment>
<dbReference type="Pfam" id="PF00226">
    <property type="entry name" value="DnaJ"/>
    <property type="match status" value="1"/>
</dbReference>
<evidence type="ECO:0000256" key="4">
    <source>
        <dbReference type="SAM" id="MobiDB-lite"/>
    </source>
</evidence>
<dbReference type="Pfam" id="PF12171">
    <property type="entry name" value="zf-C2H2_jaz"/>
    <property type="match status" value="1"/>
</dbReference>
<dbReference type="PROSITE" id="PS00028">
    <property type="entry name" value="ZINC_FINGER_C2H2_1"/>
    <property type="match status" value="1"/>
</dbReference>
<dbReference type="SUPFAM" id="SSF46565">
    <property type="entry name" value="Chaperone J-domain"/>
    <property type="match status" value="1"/>
</dbReference>
<feature type="domain" description="J" evidence="5">
    <location>
        <begin position="8"/>
        <end position="77"/>
    </location>
</feature>
<dbReference type="InterPro" id="IPR044648">
    <property type="entry name" value="JJJ1_plant"/>
</dbReference>
<feature type="region of interest" description="Disordered" evidence="4">
    <location>
        <begin position="293"/>
        <end position="320"/>
    </location>
</feature>
<organism evidence="6 7">
    <name type="scientific">Tripterygium wilfordii</name>
    <name type="common">Thunder God vine</name>
    <dbReference type="NCBI Taxonomy" id="458696"/>
    <lineage>
        <taxon>Eukaryota</taxon>
        <taxon>Viridiplantae</taxon>
        <taxon>Streptophyta</taxon>
        <taxon>Embryophyta</taxon>
        <taxon>Tracheophyta</taxon>
        <taxon>Spermatophyta</taxon>
        <taxon>Magnoliopsida</taxon>
        <taxon>eudicotyledons</taxon>
        <taxon>Gunneridae</taxon>
        <taxon>Pentapetalae</taxon>
        <taxon>rosids</taxon>
        <taxon>fabids</taxon>
        <taxon>Celastrales</taxon>
        <taxon>Celastraceae</taxon>
        <taxon>Tripterygium</taxon>
    </lineage>
</organism>
<evidence type="ECO:0000313" key="7">
    <source>
        <dbReference type="Proteomes" id="UP000593562"/>
    </source>
</evidence>
<keyword evidence="7" id="KW-1185">Reference proteome</keyword>